<evidence type="ECO:0000313" key="2">
    <source>
        <dbReference type="Proteomes" id="UP000799755"/>
    </source>
</evidence>
<reference evidence="1" key="1">
    <citation type="journal article" date="2020" name="Stud. Mycol.">
        <title>101 Dothideomycetes genomes: a test case for predicting lifestyles and emergence of pathogens.</title>
        <authorList>
            <person name="Haridas S."/>
            <person name="Albert R."/>
            <person name="Binder M."/>
            <person name="Bloem J."/>
            <person name="Labutti K."/>
            <person name="Salamov A."/>
            <person name="Andreopoulos B."/>
            <person name="Baker S."/>
            <person name="Barry K."/>
            <person name="Bills G."/>
            <person name="Bluhm B."/>
            <person name="Cannon C."/>
            <person name="Castanera R."/>
            <person name="Culley D."/>
            <person name="Daum C."/>
            <person name="Ezra D."/>
            <person name="Gonzalez J."/>
            <person name="Henrissat B."/>
            <person name="Kuo A."/>
            <person name="Liang C."/>
            <person name="Lipzen A."/>
            <person name="Lutzoni F."/>
            <person name="Magnuson J."/>
            <person name="Mondo S."/>
            <person name="Nolan M."/>
            <person name="Ohm R."/>
            <person name="Pangilinan J."/>
            <person name="Park H.-J."/>
            <person name="Ramirez L."/>
            <person name="Alfaro M."/>
            <person name="Sun H."/>
            <person name="Tritt A."/>
            <person name="Yoshinaga Y."/>
            <person name="Zwiers L.-H."/>
            <person name="Turgeon B."/>
            <person name="Goodwin S."/>
            <person name="Spatafora J."/>
            <person name="Crous P."/>
            <person name="Grigoriev I."/>
        </authorList>
    </citation>
    <scope>NUCLEOTIDE SEQUENCE</scope>
    <source>
        <strain evidence="1">ATCC 200398</strain>
    </source>
</reference>
<gene>
    <name evidence="1" type="ORF">BDR25DRAFT_292251</name>
</gene>
<protein>
    <submittedName>
        <fullName evidence="1">Integral membrane protein-like protein</fullName>
    </submittedName>
</protein>
<name>A0ACB6QM62_9PLEO</name>
<keyword evidence="2" id="KW-1185">Reference proteome</keyword>
<proteinExistence type="predicted"/>
<dbReference type="EMBL" id="MU003521">
    <property type="protein sequence ID" value="KAF2467210.1"/>
    <property type="molecule type" value="Genomic_DNA"/>
</dbReference>
<evidence type="ECO:0000313" key="1">
    <source>
        <dbReference type="EMBL" id="KAF2467210.1"/>
    </source>
</evidence>
<comment type="caution">
    <text evidence="1">The sequence shown here is derived from an EMBL/GenBank/DDBJ whole genome shotgun (WGS) entry which is preliminary data.</text>
</comment>
<organism evidence="1 2">
    <name type="scientific">Lindgomyces ingoldianus</name>
    <dbReference type="NCBI Taxonomy" id="673940"/>
    <lineage>
        <taxon>Eukaryota</taxon>
        <taxon>Fungi</taxon>
        <taxon>Dikarya</taxon>
        <taxon>Ascomycota</taxon>
        <taxon>Pezizomycotina</taxon>
        <taxon>Dothideomycetes</taxon>
        <taxon>Pleosporomycetidae</taxon>
        <taxon>Pleosporales</taxon>
        <taxon>Lindgomycetaceae</taxon>
        <taxon>Lindgomyces</taxon>
    </lineage>
</organism>
<sequence length="421" mass="47887">MLTPEPLDHDADSLTPIPPQIHHWVRAVVIFGFLSFVTSVTLLFLLIYRLIQWQIKSKRTNQFVILIFNLVWADIQQSLAFVLNIEWLRMDSVNIASPICWAQGWFVSTGDLASGVWCFTIGLHTFASVILNYRLPPRYFFLTVAMLWIFIYGMSAIPALLYGKNLYVRAGTWCWIHHNLNDLRLWTHYFWIFLFEFGNVIIYAVIYAMLLQRIRSGYYTAMEAERVKAISNLMVVYPIVYVICTLPLASARMASMSGHPPSLARLCLAGAMITSNGWLDVLLYTLTRRIMVFSDEPPADDNGLDTFSAFWAESPRRFGAATTIEAVGCPSSAREKQKPKRTRAGRGLVTLPAKSESSDDLCGSKDIKLVTTTHVTSEPAQPADYLEMEAEARRKRPRTPVGRWSEESGNLKEFQLERIPD</sequence>
<accession>A0ACB6QM62</accession>
<dbReference type="Proteomes" id="UP000799755">
    <property type="component" value="Unassembled WGS sequence"/>
</dbReference>